<keyword evidence="1" id="KW-1133">Transmembrane helix</keyword>
<evidence type="ECO:0000256" key="1">
    <source>
        <dbReference type="SAM" id="Phobius"/>
    </source>
</evidence>
<gene>
    <name evidence="2" type="ORF">G1H10_23380</name>
</gene>
<name>A0A6L9SF33_9ACTN</name>
<evidence type="ECO:0000313" key="2">
    <source>
        <dbReference type="EMBL" id="NEE03111.1"/>
    </source>
</evidence>
<keyword evidence="1" id="KW-0812">Transmembrane</keyword>
<reference evidence="2 3" key="1">
    <citation type="submission" date="2020-02" db="EMBL/GenBank/DDBJ databases">
        <authorList>
            <person name="Li X.-J."/>
            <person name="Han X.-M."/>
        </authorList>
    </citation>
    <scope>NUCLEOTIDE SEQUENCE [LARGE SCALE GENOMIC DNA]</scope>
    <source>
        <strain evidence="2 3">CCTCC AB 2017055</strain>
    </source>
</reference>
<organism evidence="2 3">
    <name type="scientific">Phytoactinopolyspora halotolerans</name>
    <dbReference type="NCBI Taxonomy" id="1981512"/>
    <lineage>
        <taxon>Bacteria</taxon>
        <taxon>Bacillati</taxon>
        <taxon>Actinomycetota</taxon>
        <taxon>Actinomycetes</taxon>
        <taxon>Jiangellales</taxon>
        <taxon>Jiangellaceae</taxon>
        <taxon>Phytoactinopolyspora</taxon>
    </lineage>
</organism>
<protein>
    <submittedName>
        <fullName evidence="2">LapA family protein</fullName>
    </submittedName>
</protein>
<comment type="caution">
    <text evidence="2">The sequence shown here is derived from an EMBL/GenBank/DDBJ whole genome shotgun (WGS) entry which is preliminary data.</text>
</comment>
<feature type="transmembrane region" description="Helical" evidence="1">
    <location>
        <begin position="166"/>
        <end position="187"/>
    </location>
</feature>
<feature type="transmembrane region" description="Helical" evidence="1">
    <location>
        <begin position="94"/>
        <end position="114"/>
    </location>
</feature>
<proteinExistence type="predicted"/>
<dbReference type="EMBL" id="JAAGOA010000019">
    <property type="protein sequence ID" value="NEE03111.1"/>
    <property type="molecule type" value="Genomic_DNA"/>
</dbReference>
<accession>A0A6L9SF33</accession>
<dbReference type="AlphaFoldDB" id="A0A6L9SF33"/>
<dbReference type="Proteomes" id="UP000475214">
    <property type="component" value="Unassembled WGS sequence"/>
</dbReference>
<feature type="transmembrane region" description="Helical" evidence="1">
    <location>
        <begin position="44"/>
        <end position="66"/>
    </location>
</feature>
<sequence length="203" mass="20773">MAGVVSGDPSWSGAPADAHAELTAAPSATARTRGRRPAPSPARVSIEIGVTCLVLGVTMGAVWYLLAPDLIGQVVEGGNVVAPIEQARQLFDQIAIFFGLGVLIGLVLGSFFGVRHRRRPVTVLVALAVGGLGGSLLALAAGSVLGPSAASGPPGTEVAIPLRLEAPAALFAWPVVAVVVVTIMSLFRDDRTPWVWNGGSARQ</sequence>
<keyword evidence="3" id="KW-1185">Reference proteome</keyword>
<evidence type="ECO:0000313" key="3">
    <source>
        <dbReference type="Proteomes" id="UP000475214"/>
    </source>
</evidence>
<keyword evidence="1" id="KW-0472">Membrane</keyword>
<dbReference type="RefSeq" id="WP_163742355.1">
    <property type="nucleotide sequence ID" value="NZ_JAAGOA010000019.1"/>
</dbReference>
<feature type="transmembrane region" description="Helical" evidence="1">
    <location>
        <begin position="121"/>
        <end position="146"/>
    </location>
</feature>